<organism evidence="2 3">
    <name type="scientific">Linum trigynum</name>
    <dbReference type="NCBI Taxonomy" id="586398"/>
    <lineage>
        <taxon>Eukaryota</taxon>
        <taxon>Viridiplantae</taxon>
        <taxon>Streptophyta</taxon>
        <taxon>Embryophyta</taxon>
        <taxon>Tracheophyta</taxon>
        <taxon>Spermatophyta</taxon>
        <taxon>Magnoliopsida</taxon>
        <taxon>eudicotyledons</taxon>
        <taxon>Gunneridae</taxon>
        <taxon>Pentapetalae</taxon>
        <taxon>rosids</taxon>
        <taxon>fabids</taxon>
        <taxon>Malpighiales</taxon>
        <taxon>Linaceae</taxon>
        <taxon>Linum</taxon>
    </lineage>
</organism>
<evidence type="ECO:0000313" key="2">
    <source>
        <dbReference type="EMBL" id="CAL1395118.1"/>
    </source>
</evidence>
<reference evidence="2 3" key="1">
    <citation type="submission" date="2024-04" db="EMBL/GenBank/DDBJ databases">
        <authorList>
            <person name="Fracassetti M."/>
        </authorList>
    </citation>
    <scope>NUCLEOTIDE SEQUENCE [LARGE SCALE GENOMIC DNA]</scope>
</reference>
<evidence type="ECO:0000256" key="1">
    <source>
        <dbReference type="SAM" id="MobiDB-lite"/>
    </source>
</evidence>
<dbReference type="EMBL" id="OZ034819">
    <property type="protein sequence ID" value="CAL1395118.1"/>
    <property type="molecule type" value="Genomic_DNA"/>
</dbReference>
<evidence type="ECO:0000313" key="3">
    <source>
        <dbReference type="Proteomes" id="UP001497516"/>
    </source>
</evidence>
<dbReference type="AlphaFoldDB" id="A0AAV2FA65"/>
<sequence length="102" mass="11659">MDGLIPMAYRAIKKYNYRRRYQCISVTNDQVSDDHVQPPTSENDSNGSGHHRRAGDSQASDHQRYYSSTITSRTRKQQKETTRFRGHPPAAVSLSYLLPESS</sequence>
<feature type="region of interest" description="Disordered" evidence="1">
    <location>
        <begin position="28"/>
        <end position="102"/>
    </location>
</feature>
<keyword evidence="3" id="KW-1185">Reference proteome</keyword>
<protein>
    <submittedName>
        <fullName evidence="2">Uncharacterized protein</fullName>
    </submittedName>
</protein>
<accession>A0AAV2FA65</accession>
<gene>
    <name evidence="2" type="ORF">LTRI10_LOCUS35572</name>
</gene>
<dbReference type="Proteomes" id="UP001497516">
    <property type="component" value="Chromosome 6"/>
</dbReference>
<feature type="compositionally biased region" description="Polar residues" evidence="1">
    <location>
        <begin position="38"/>
        <end position="48"/>
    </location>
</feature>
<name>A0AAV2FA65_9ROSI</name>
<proteinExistence type="predicted"/>